<comment type="catalytic activity">
    <reaction evidence="10">
        <text>(6S)-5,6,7,8-tetrahydrofolyl-(gamma-L-Glu)(n) + L-glutamate + ATP = (6S)-5,6,7,8-tetrahydrofolyl-(gamma-L-Glu)(n+1) + ADP + phosphate + H(+)</text>
        <dbReference type="Rhea" id="RHEA:10580"/>
        <dbReference type="Rhea" id="RHEA-COMP:14738"/>
        <dbReference type="Rhea" id="RHEA-COMP:14740"/>
        <dbReference type="ChEBI" id="CHEBI:15378"/>
        <dbReference type="ChEBI" id="CHEBI:29985"/>
        <dbReference type="ChEBI" id="CHEBI:30616"/>
        <dbReference type="ChEBI" id="CHEBI:43474"/>
        <dbReference type="ChEBI" id="CHEBI:141005"/>
        <dbReference type="ChEBI" id="CHEBI:456216"/>
        <dbReference type="EC" id="6.3.2.17"/>
    </reaction>
</comment>
<dbReference type="GO" id="GO:0005737">
    <property type="term" value="C:cytoplasm"/>
    <property type="evidence" value="ECO:0007669"/>
    <property type="project" value="TreeGrafter"/>
</dbReference>
<dbReference type="Pfam" id="PF08245">
    <property type="entry name" value="Mur_ligase_M"/>
    <property type="match status" value="1"/>
</dbReference>
<comment type="caution">
    <text evidence="14">The sequence shown here is derived from an EMBL/GenBank/DDBJ whole genome shotgun (WGS) entry which is preliminary data.</text>
</comment>
<dbReference type="InterPro" id="IPR001645">
    <property type="entry name" value="Folylpolyglutamate_synth"/>
</dbReference>
<dbReference type="PANTHER" id="PTHR11136:SF0">
    <property type="entry name" value="DIHYDROFOLATE SYNTHETASE-RELATED"/>
    <property type="match status" value="1"/>
</dbReference>
<keyword evidence="5" id="KW-0479">Metal-binding</keyword>
<dbReference type="EMBL" id="QJJR01000008">
    <property type="protein sequence ID" value="PXW90040.1"/>
    <property type="molecule type" value="Genomic_DNA"/>
</dbReference>
<name>A0A2V3W7M9_9BACI</name>
<feature type="domain" description="Mur ligase central" evidence="13">
    <location>
        <begin position="46"/>
        <end position="263"/>
    </location>
</feature>
<evidence type="ECO:0000256" key="5">
    <source>
        <dbReference type="ARBA" id="ARBA00022723"/>
    </source>
</evidence>
<dbReference type="PIRSF" id="PIRSF001563">
    <property type="entry name" value="Folylpolyglu_synth"/>
    <property type="match status" value="1"/>
</dbReference>
<dbReference type="EC" id="6.3.2.17" evidence="3"/>
<dbReference type="GO" id="GO:0008841">
    <property type="term" value="F:dihydrofolate synthase activity"/>
    <property type="evidence" value="ECO:0007669"/>
    <property type="project" value="TreeGrafter"/>
</dbReference>
<evidence type="ECO:0000256" key="10">
    <source>
        <dbReference type="ARBA" id="ARBA00047493"/>
    </source>
</evidence>
<comment type="cofactor">
    <cofactor evidence="1">
        <name>Mg(2+)</name>
        <dbReference type="ChEBI" id="CHEBI:18420"/>
    </cofactor>
</comment>
<dbReference type="GO" id="GO:0004326">
    <property type="term" value="F:tetrahydrofolylpolyglutamate synthase activity"/>
    <property type="evidence" value="ECO:0007669"/>
    <property type="project" value="UniProtKB-EC"/>
</dbReference>
<dbReference type="PANTHER" id="PTHR11136">
    <property type="entry name" value="FOLYLPOLYGLUTAMATE SYNTHASE-RELATED"/>
    <property type="match status" value="1"/>
</dbReference>
<dbReference type="InterPro" id="IPR013221">
    <property type="entry name" value="Mur_ligase_cen"/>
</dbReference>
<dbReference type="SUPFAM" id="SSF53623">
    <property type="entry name" value="MurD-like peptide ligases, catalytic domain"/>
    <property type="match status" value="1"/>
</dbReference>
<dbReference type="InterPro" id="IPR036565">
    <property type="entry name" value="Mur-like_cat_sf"/>
</dbReference>
<dbReference type="SUPFAM" id="SSF53244">
    <property type="entry name" value="MurD-like peptide ligases, peptide-binding domain"/>
    <property type="match status" value="1"/>
</dbReference>
<accession>A0A2V3W7M9</accession>
<evidence type="ECO:0000313" key="14">
    <source>
        <dbReference type="EMBL" id="PXW90040.1"/>
    </source>
</evidence>
<dbReference type="AlphaFoldDB" id="A0A2V3W7M9"/>
<dbReference type="RefSeq" id="WP_170114371.1">
    <property type="nucleotide sequence ID" value="NZ_QJJR01000008.1"/>
</dbReference>
<feature type="domain" description="Mur ligase C-terminal" evidence="12">
    <location>
        <begin position="291"/>
        <end position="410"/>
    </location>
</feature>
<comment type="similarity">
    <text evidence="2 11">Belongs to the folylpolyglutamate synthase family.</text>
</comment>
<evidence type="ECO:0000256" key="8">
    <source>
        <dbReference type="ARBA" id="ARBA00022842"/>
    </source>
</evidence>
<dbReference type="InterPro" id="IPR004101">
    <property type="entry name" value="Mur_ligase_C"/>
</dbReference>
<dbReference type="GO" id="GO:0046872">
    <property type="term" value="F:metal ion binding"/>
    <property type="evidence" value="ECO:0007669"/>
    <property type="project" value="UniProtKB-KW"/>
</dbReference>
<evidence type="ECO:0000259" key="12">
    <source>
        <dbReference type="Pfam" id="PF02875"/>
    </source>
</evidence>
<dbReference type="InterPro" id="IPR036615">
    <property type="entry name" value="Mur_ligase_C_dom_sf"/>
</dbReference>
<evidence type="ECO:0000259" key="13">
    <source>
        <dbReference type="Pfam" id="PF08245"/>
    </source>
</evidence>
<dbReference type="GO" id="GO:0005524">
    <property type="term" value="F:ATP binding"/>
    <property type="evidence" value="ECO:0007669"/>
    <property type="project" value="UniProtKB-KW"/>
</dbReference>
<evidence type="ECO:0000313" key="15">
    <source>
        <dbReference type="Proteomes" id="UP000247922"/>
    </source>
</evidence>
<keyword evidence="8" id="KW-0460">Magnesium</keyword>
<dbReference type="Pfam" id="PF02875">
    <property type="entry name" value="Mur_ligase_C"/>
    <property type="match status" value="1"/>
</dbReference>
<evidence type="ECO:0000256" key="11">
    <source>
        <dbReference type="PIRNR" id="PIRNR001563"/>
    </source>
</evidence>
<evidence type="ECO:0000256" key="1">
    <source>
        <dbReference type="ARBA" id="ARBA00001946"/>
    </source>
</evidence>
<dbReference type="Gene3D" id="3.40.1190.10">
    <property type="entry name" value="Mur-like, catalytic domain"/>
    <property type="match status" value="1"/>
</dbReference>
<reference evidence="14 15" key="1">
    <citation type="submission" date="2018-05" db="EMBL/GenBank/DDBJ databases">
        <title>Genomic Encyclopedia of Type Strains, Phase IV (KMG-IV): sequencing the most valuable type-strain genomes for metagenomic binning, comparative biology and taxonomic classification.</title>
        <authorList>
            <person name="Goeker M."/>
        </authorList>
    </citation>
    <scope>NUCLEOTIDE SEQUENCE [LARGE SCALE GENOMIC DNA]</scope>
    <source>
        <strain evidence="14 15">DSM 22440</strain>
    </source>
</reference>
<keyword evidence="15" id="KW-1185">Reference proteome</keyword>
<keyword evidence="7 11" id="KW-0067">ATP-binding</keyword>
<evidence type="ECO:0000256" key="6">
    <source>
        <dbReference type="ARBA" id="ARBA00022741"/>
    </source>
</evidence>
<dbReference type="FunFam" id="3.40.1190.10:FF:000011">
    <property type="entry name" value="Folylpolyglutamate synthase/dihydrofolate synthase"/>
    <property type="match status" value="1"/>
</dbReference>
<proteinExistence type="inferred from homology"/>
<gene>
    <name evidence="14" type="ORF">DES38_10851</name>
</gene>
<organism evidence="14 15">
    <name type="scientific">Streptohalobacillus salinus</name>
    <dbReference type="NCBI Taxonomy" id="621096"/>
    <lineage>
        <taxon>Bacteria</taxon>
        <taxon>Bacillati</taxon>
        <taxon>Bacillota</taxon>
        <taxon>Bacilli</taxon>
        <taxon>Bacillales</taxon>
        <taxon>Bacillaceae</taxon>
        <taxon>Streptohalobacillus</taxon>
    </lineage>
</organism>
<evidence type="ECO:0000256" key="2">
    <source>
        <dbReference type="ARBA" id="ARBA00008276"/>
    </source>
</evidence>
<evidence type="ECO:0000256" key="9">
    <source>
        <dbReference type="ARBA" id="ARBA00030592"/>
    </source>
</evidence>
<keyword evidence="6 11" id="KW-0547">Nucleotide-binding</keyword>
<evidence type="ECO:0000256" key="7">
    <source>
        <dbReference type="ARBA" id="ARBA00022840"/>
    </source>
</evidence>
<keyword evidence="4 11" id="KW-0436">Ligase</keyword>
<evidence type="ECO:0000256" key="3">
    <source>
        <dbReference type="ARBA" id="ARBA00013025"/>
    </source>
</evidence>
<dbReference type="NCBIfam" id="TIGR01499">
    <property type="entry name" value="folC"/>
    <property type="match status" value="1"/>
</dbReference>
<dbReference type="Gene3D" id="3.90.190.20">
    <property type="entry name" value="Mur ligase, C-terminal domain"/>
    <property type="match status" value="1"/>
</dbReference>
<evidence type="ECO:0000256" key="4">
    <source>
        <dbReference type="ARBA" id="ARBA00022598"/>
    </source>
</evidence>
<dbReference type="Proteomes" id="UP000247922">
    <property type="component" value="Unassembled WGS sequence"/>
</dbReference>
<sequence>MFNTVHAVDAYLDEREKLGVKPGLQRVKALLEDAGFYQQPFKAIHIAGTNGKGSTVAYLSACYRACGDNVGTFTSPTLTNRQAMIQLNHQPISDDDYLALINRLYPTVVKLDHVDDQASSFEILVAVAFIYFQSAADIACIEAGLGGREDATNVFTPIASVITSIGYDHENFLGTSLAEIAAHKSGIIKEKVPIIVGEVDKEALTVIKKEARRLHAPIYLYGEQFSVIEERREIFYQSFNLKMPLRLQMKGKHQAHNAAVAIKTLFALNQLGENVCISEIKNGIAAAQLAGRYEAVSKNPTIIIDGAHNTEAITAFVDTVRNDIKKDQPVTVLFAAFKDKPITLMLEKLVELTNDIQLTSFDHPRAASLETLAESVPKLLKTTLVDDWQAYLSKKMENAEDNHVTYVVGSLDFVGKVRQYIGAIVLQK</sequence>
<protein>
    <recommendedName>
        <fullName evidence="3">tetrahydrofolate synthase</fullName>
        <ecNumber evidence="3">6.3.2.17</ecNumber>
    </recommendedName>
    <alternativeName>
        <fullName evidence="9">Tetrahydrofolylpolyglutamate synthase</fullName>
    </alternativeName>
</protein>